<accession>A0A1R1PHM6</accession>
<keyword evidence="2" id="KW-1133">Transmembrane helix</keyword>
<evidence type="ECO:0000313" key="4">
    <source>
        <dbReference type="Proteomes" id="UP000188320"/>
    </source>
</evidence>
<dbReference type="Pfam" id="PF03134">
    <property type="entry name" value="TB2_DP1_HVA22"/>
    <property type="match status" value="1"/>
</dbReference>
<keyword evidence="4" id="KW-1185">Reference proteome</keyword>
<evidence type="ECO:0000313" key="3">
    <source>
        <dbReference type="EMBL" id="OMH80448.1"/>
    </source>
</evidence>
<gene>
    <name evidence="3" type="ORF">AX774_g6115</name>
</gene>
<organism evidence="3 4">
    <name type="scientific">Zancudomyces culisetae</name>
    <name type="common">Gut fungus</name>
    <name type="synonym">Smittium culisetae</name>
    <dbReference type="NCBI Taxonomy" id="1213189"/>
    <lineage>
        <taxon>Eukaryota</taxon>
        <taxon>Fungi</taxon>
        <taxon>Fungi incertae sedis</taxon>
        <taxon>Zoopagomycota</taxon>
        <taxon>Kickxellomycotina</taxon>
        <taxon>Harpellomycetes</taxon>
        <taxon>Harpellales</taxon>
        <taxon>Legeriomycetaceae</taxon>
        <taxon>Zancudomyces</taxon>
    </lineage>
</organism>
<feature type="compositionally biased region" description="Basic residues" evidence="1">
    <location>
        <begin position="96"/>
        <end position="119"/>
    </location>
</feature>
<name>A0A1R1PHM6_ZANCU</name>
<comment type="caution">
    <text evidence="3">The sequence shown here is derived from an EMBL/GenBank/DDBJ whole genome shotgun (WGS) entry which is preliminary data.</text>
</comment>
<feature type="region of interest" description="Disordered" evidence="1">
    <location>
        <begin position="95"/>
        <end position="119"/>
    </location>
</feature>
<keyword evidence="2" id="KW-0472">Membrane</keyword>
<evidence type="ECO:0008006" key="5">
    <source>
        <dbReference type="Google" id="ProtNLM"/>
    </source>
</evidence>
<keyword evidence="2" id="KW-0812">Transmembrane</keyword>
<dbReference type="Proteomes" id="UP000188320">
    <property type="component" value="Unassembled WGS sequence"/>
</dbReference>
<evidence type="ECO:0000256" key="1">
    <source>
        <dbReference type="SAM" id="MobiDB-lite"/>
    </source>
</evidence>
<dbReference type="EMBL" id="LSSK01001186">
    <property type="protein sequence ID" value="OMH80448.1"/>
    <property type="molecule type" value="Genomic_DNA"/>
</dbReference>
<evidence type="ECO:0000256" key="2">
    <source>
        <dbReference type="SAM" id="Phobius"/>
    </source>
</evidence>
<sequence>MIFSGINVLEYFSGFLTYWIPFYYVFKLALLIWLASPHYQVGIHFYLSELLLYNRAEHLVWFVLKKEGRGEPQRHTKRFLSHAASKPKNLDVLYHQHQHQHQHQPPHHQNSRKTKPWSRVGGRRMRLQCFIFKLAVHESGKK</sequence>
<dbReference type="OrthoDB" id="10009287at2759"/>
<feature type="transmembrane region" description="Helical" evidence="2">
    <location>
        <begin position="16"/>
        <end position="35"/>
    </location>
</feature>
<dbReference type="AlphaFoldDB" id="A0A1R1PHM6"/>
<proteinExistence type="predicted"/>
<reference evidence="4" key="1">
    <citation type="submission" date="2017-01" db="EMBL/GenBank/DDBJ databases">
        <authorList>
            <person name="Wang Y."/>
            <person name="White M."/>
            <person name="Kvist S."/>
            <person name="Moncalvo J.-M."/>
        </authorList>
    </citation>
    <scope>NUCLEOTIDE SEQUENCE [LARGE SCALE GENOMIC DNA]</scope>
    <source>
        <strain evidence="4">COL-18-3</strain>
    </source>
</reference>
<dbReference type="InterPro" id="IPR004345">
    <property type="entry name" value="TB2_DP1_HVA22"/>
</dbReference>
<protein>
    <recommendedName>
        <fullName evidence="5">Protein YOP1</fullName>
    </recommendedName>
</protein>